<protein>
    <submittedName>
        <fullName evidence="2">Interferon-induced GTP-binding protein Mx2</fullName>
    </submittedName>
</protein>
<name>A0ABQ0FMS5_APOSI</name>
<gene>
    <name evidence="2" type="ORF">APTSU1_001571300</name>
</gene>
<evidence type="ECO:0000313" key="3">
    <source>
        <dbReference type="Proteomes" id="UP001623349"/>
    </source>
</evidence>
<dbReference type="EMBL" id="BAAFST010000016">
    <property type="protein sequence ID" value="GAB1300475.1"/>
    <property type="molecule type" value="Genomic_DNA"/>
</dbReference>
<dbReference type="PROSITE" id="PS51388">
    <property type="entry name" value="GED"/>
    <property type="match status" value="1"/>
</dbReference>
<sequence>MSKSSSRNTLISVLLEDGKATVPCLAETDCGAYLPHLKSLPLLENQINKSHHCVSEELQKYGPDIPEDDTKINAFNKDIMTLVQAQETTSGKDSRLFTKLRNEFLAWDDYIEEQFRESSPEIQSKIEEFENQYRGRELPGFVDYKTFEHIIKKQVKALEEPAVNMLHRVTEMVRIAFIKVSSNNFGNFLNLLCTTKSKIEDIRLNQEKEAEKVIRLYFQMEQIVYCQDQVYKEALKTIKEKEAEKKETITFKCNSQSPQKELTTSEMTQHLNAYYQECRRNIGRQIPLIIQYFILKTFGEELEKATLQLLQDTNKCSCFLEEQSDTREKKKFLKRRLLRLEEARQKLAKFSY</sequence>
<dbReference type="Gene3D" id="1.20.120.1240">
    <property type="entry name" value="Dynamin, middle domain"/>
    <property type="match status" value="1"/>
</dbReference>
<dbReference type="InterPro" id="IPR000375">
    <property type="entry name" value="Dynamin_stalk"/>
</dbReference>
<dbReference type="InterPro" id="IPR022812">
    <property type="entry name" value="Dynamin"/>
</dbReference>
<evidence type="ECO:0000259" key="1">
    <source>
        <dbReference type="PROSITE" id="PS51388"/>
    </source>
</evidence>
<dbReference type="PANTHER" id="PTHR11566:SF217">
    <property type="entry name" value="INTERFERON-INDUCED GTP-BINDING PROTEIN MX1"/>
    <property type="match status" value="1"/>
</dbReference>
<dbReference type="SMART" id="SM00302">
    <property type="entry name" value="GED"/>
    <property type="match status" value="1"/>
</dbReference>
<dbReference type="PANTHER" id="PTHR11566">
    <property type="entry name" value="DYNAMIN"/>
    <property type="match status" value="1"/>
</dbReference>
<feature type="domain" description="GED" evidence="1">
    <location>
        <begin position="264"/>
        <end position="352"/>
    </location>
</feature>
<reference evidence="2 3" key="1">
    <citation type="submission" date="2024-08" db="EMBL/GenBank/DDBJ databases">
        <title>The draft genome of Apodemus speciosus.</title>
        <authorList>
            <person name="Nabeshima K."/>
            <person name="Suzuki S."/>
            <person name="Onuma M."/>
        </authorList>
    </citation>
    <scope>NUCLEOTIDE SEQUENCE [LARGE SCALE GENOMIC DNA]</scope>
    <source>
        <strain evidence="2">IB14-021</strain>
    </source>
</reference>
<dbReference type="InterPro" id="IPR020850">
    <property type="entry name" value="GED_dom"/>
</dbReference>
<keyword evidence="3" id="KW-1185">Reference proteome</keyword>
<proteinExistence type="predicted"/>
<comment type="caution">
    <text evidence="2">The sequence shown here is derived from an EMBL/GenBank/DDBJ whole genome shotgun (WGS) entry which is preliminary data.</text>
</comment>
<accession>A0ABQ0FMS5</accession>
<evidence type="ECO:0000313" key="2">
    <source>
        <dbReference type="EMBL" id="GAB1300475.1"/>
    </source>
</evidence>
<dbReference type="Pfam" id="PF02212">
    <property type="entry name" value="GED"/>
    <property type="match status" value="1"/>
</dbReference>
<dbReference type="Pfam" id="PF01031">
    <property type="entry name" value="Dynamin_M"/>
    <property type="match status" value="1"/>
</dbReference>
<dbReference type="Proteomes" id="UP001623349">
    <property type="component" value="Unassembled WGS sequence"/>
</dbReference>
<dbReference type="InterPro" id="IPR003130">
    <property type="entry name" value="GED"/>
</dbReference>
<organism evidence="2 3">
    <name type="scientific">Apodemus speciosus</name>
    <name type="common">Large Japanese field mouse</name>
    <dbReference type="NCBI Taxonomy" id="105296"/>
    <lineage>
        <taxon>Eukaryota</taxon>
        <taxon>Metazoa</taxon>
        <taxon>Chordata</taxon>
        <taxon>Craniata</taxon>
        <taxon>Vertebrata</taxon>
        <taxon>Euteleostomi</taxon>
        <taxon>Mammalia</taxon>
        <taxon>Eutheria</taxon>
        <taxon>Euarchontoglires</taxon>
        <taxon>Glires</taxon>
        <taxon>Rodentia</taxon>
        <taxon>Myomorpha</taxon>
        <taxon>Muroidea</taxon>
        <taxon>Muridae</taxon>
        <taxon>Murinae</taxon>
        <taxon>Apodemus</taxon>
    </lineage>
</organism>